<feature type="binding site" evidence="6">
    <location>
        <position position="355"/>
    </location>
    <ligand>
        <name>Zn(2+)</name>
        <dbReference type="ChEBI" id="CHEBI:29105"/>
    </ligand>
</feature>
<evidence type="ECO:0000256" key="1">
    <source>
        <dbReference type="ARBA" id="ARBA00022448"/>
    </source>
</evidence>
<comment type="function">
    <text evidence="6">Part of an energy-coupled inorganic carbon pump.</text>
</comment>
<gene>
    <name evidence="6" type="primary">dabA</name>
    <name evidence="8" type="ORF">KQ910_12785</name>
</gene>
<evidence type="ECO:0000256" key="4">
    <source>
        <dbReference type="ARBA" id="ARBA00022833"/>
    </source>
</evidence>
<reference evidence="8 9" key="1">
    <citation type="submission" date="2021-06" db="EMBL/GenBank/DDBJ databases">
        <authorList>
            <person name="Lee D.H."/>
        </authorList>
    </citation>
    <scope>NUCLEOTIDE SEQUENCE [LARGE SCALE GENOMIC DNA]</scope>
    <source>
        <strain evidence="8 9">MMS21-HV4-11</strain>
    </source>
</reference>
<evidence type="ECO:0000256" key="7">
    <source>
        <dbReference type="SAM" id="MobiDB-lite"/>
    </source>
</evidence>
<dbReference type="PANTHER" id="PTHR38344:SF1">
    <property type="entry name" value="INORGANIC CARBON TRANSPORTER SUBUNIT DABA-RELATED"/>
    <property type="match status" value="1"/>
</dbReference>
<keyword evidence="4 6" id="KW-0862">Zinc</keyword>
<feature type="binding site" evidence="6">
    <location>
        <position position="528"/>
    </location>
    <ligand>
        <name>Zn(2+)</name>
        <dbReference type="ChEBI" id="CHEBI:29105"/>
    </ligand>
</feature>
<keyword evidence="9" id="KW-1185">Reference proteome</keyword>
<comment type="similarity">
    <text evidence="6">Belongs to the inorganic carbon transporter (TC 9.A.2) DabA family.</text>
</comment>
<evidence type="ECO:0000256" key="6">
    <source>
        <dbReference type="HAMAP-Rule" id="MF_01871"/>
    </source>
</evidence>
<organism evidence="8 9">
    <name type="scientific">Reyranella humidisoli</name>
    <dbReference type="NCBI Taxonomy" id="2849149"/>
    <lineage>
        <taxon>Bacteria</taxon>
        <taxon>Pseudomonadati</taxon>
        <taxon>Pseudomonadota</taxon>
        <taxon>Alphaproteobacteria</taxon>
        <taxon>Hyphomicrobiales</taxon>
        <taxon>Reyranellaceae</taxon>
        <taxon>Reyranella</taxon>
    </lineage>
</organism>
<feature type="binding site" evidence="6">
    <location>
        <position position="357"/>
    </location>
    <ligand>
        <name>Zn(2+)</name>
        <dbReference type="ChEBI" id="CHEBI:29105"/>
    </ligand>
</feature>
<evidence type="ECO:0000313" key="9">
    <source>
        <dbReference type="Proteomes" id="UP000727907"/>
    </source>
</evidence>
<keyword evidence="2 6" id="KW-1003">Cell membrane</keyword>
<feature type="compositionally biased region" description="Basic and acidic residues" evidence="7">
    <location>
        <begin position="484"/>
        <end position="493"/>
    </location>
</feature>
<accession>A0ABS6IJ66</accession>
<evidence type="ECO:0000256" key="3">
    <source>
        <dbReference type="ARBA" id="ARBA00022723"/>
    </source>
</evidence>
<dbReference type="PANTHER" id="PTHR38344">
    <property type="entry name" value="UPF0753 PROTEIN AQ_863"/>
    <property type="match status" value="1"/>
</dbReference>
<feature type="binding site" evidence="6">
    <location>
        <position position="543"/>
    </location>
    <ligand>
        <name>Zn(2+)</name>
        <dbReference type="ChEBI" id="CHEBI:29105"/>
    </ligand>
</feature>
<feature type="region of interest" description="Disordered" evidence="7">
    <location>
        <begin position="472"/>
        <end position="493"/>
    </location>
</feature>
<keyword evidence="1 6" id="KW-0813">Transport</keyword>
<keyword evidence="5 6" id="KW-0472">Membrane</keyword>
<evidence type="ECO:0000313" key="8">
    <source>
        <dbReference type="EMBL" id="MBU8874643.1"/>
    </source>
</evidence>
<comment type="cofactor">
    <cofactor evidence="6">
        <name>Zn(2+)</name>
        <dbReference type="ChEBI" id="CHEBI:29105"/>
    </cofactor>
</comment>
<sequence length="830" mass="86792">MSLAAAPLATDDPVPAPANSNDDAFARIAAAADRAALAIPPAWPLASSVAVNPFLGQSGEDLATAGARLARVAGAAVTLPRAAYRAKIEAGAIADADLLAAWTNAPPHLRPADLAALKQAAARDLPPPVALPTVADLAADVSGIDWPGLIAERIGAWAAGHFDEGQALWAAPRNANGAYAAWRAVATHDLSPEIAGLAGFALHVSQVPVNPLRLIARASDRLGLSDAALDTCFHRLLMTLGGWAQYARYKRWQAELAGGRDATTTDLLAIRLVWEEALFARYAPAIAKRWAEIVVAHAAPVAPSPDLVIDAILQEAAERAAQRALAATLAATLAAPAPTPSSSPDARPALQAAFCIDVRSEPFRRALESLDPGIRTLGFAGFFGIATAHRRFASDVEELRLPVLLAPALHSCAGGAADAEADRSARIAARAKRAWGRFKLAAVSSFAFVEATGPLHVGRILSDALGRVAATPDEPAPRLVPAHAHGDGHAHDHDAAPDLAARIDAAEKILGAMSLAPPFARLVVLAGHGARLVNNPHASALQCGACGGYSGEVNARLLAALLNDRDVRAGLATRGRALPDDTLFVAALHDTTADGMTLYEDAPSATHRADLARARAWFEAAGTLARTERALRLPRAGNAAAVARRGRDWSETRPEWGLAGCSAFIAAPRTRTTGRSLGGRAFLHDYDWQQDTGFGVLELILTAPVVVASWISLQYYGSTVAPGPFGGGNKLLHNVTGGIGVVEGNGGLLRAGLPWQSVHDGEAPAHEPLRLSVCIEAPREAIAGVLARHDAVRELFDKGWLNLFALDGDGRMAWRYAGGLRWTAMDPVAG</sequence>
<keyword evidence="3 6" id="KW-0479">Metal-binding</keyword>
<dbReference type="InterPro" id="IPR018752">
    <property type="entry name" value="DabA"/>
</dbReference>
<proteinExistence type="inferred from homology"/>
<dbReference type="RefSeq" id="WP_216960542.1">
    <property type="nucleotide sequence ID" value="NZ_JAHOPB010000001.1"/>
</dbReference>
<dbReference type="EMBL" id="JAHOPB010000001">
    <property type="protein sequence ID" value="MBU8874643.1"/>
    <property type="molecule type" value="Genomic_DNA"/>
</dbReference>
<dbReference type="HAMAP" id="MF_01871">
    <property type="entry name" value="DabA"/>
    <property type="match status" value="1"/>
</dbReference>
<comment type="caution">
    <text evidence="8">The sequence shown here is derived from an EMBL/GenBank/DDBJ whole genome shotgun (WGS) entry which is preliminary data.</text>
</comment>
<name>A0ABS6IJ66_9HYPH</name>
<comment type="subunit">
    <text evidence="6">Forms a complex with DabB.</text>
</comment>
<evidence type="ECO:0000256" key="5">
    <source>
        <dbReference type="ARBA" id="ARBA00023136"/>
    </source>
</evidence>
<comment type="subcellular location">
    <subcellularLocation>
        <location evidence="6">Cell membrane</location>
        <topology evidence="6">Peripheral membrane protein</topology>
    </subcellularLocation>
</comment>
<dbReference type="Proteomes" id="UP000727907">
    <property type="component" value="Unassembled WGS sequence"/>
</dbReference>
<evidence type="ECO:0000256" key="2">
    <source>
        <dbReference type="ARBA" id="ARBA00022475"/>
    </source>
</evidence>
<dbReference type="Pfam" id="PF10070">
    <property type="entry name" value="DabA"/>
    <property type="match status" value="1"/>
</dbReference>
<protein>
    <recommendedName>
        <fullName evidence="6">Probable inorganic carbon transporter subunit DabA</fullName>
    </recommendedName>
</protein>